<organism evidence="2 3">
    <name type="scientific">Elysia crispata</name>
    <name type="common">lettuce slug</name>
    <dbReference type="NCBI Taxonomy" id="231223"/>
    <lineage>
        <taxon>Eukaryota</taxon>
        <taxon>Metazoa</taxon>
        <taxon>Spiralia</taxon>
        <taxon>Lophotrochozoa</taxon>
        <taxon>Mollusca</taxon>
        <taxon>Gastropoda</taxon>
        <taxon>Heterobranchia</taxon>
        <taxon>Euthyneura</taxon>
        <taxon>Panpulmonata</taxon>
        <taxon>Sacoglossa</taxon>
        <taxon>Placobranchoidea</taxon>
        <taxon>Plakobranchidae</taxon>
        <taxon>Elysia</taxon>
    </lineage>
</organism>
<comment type="caution">
    <text evidence="2">The sequence shown here is derived from an EMBL/GenBank/DDBJ whole genome shotgun (WGS) entry which is preliminary data.</text>
</comment>
<name>A0AAE1CP27_9GAST</name>
<reference evidence="2" key="1">
    <citation type="journal article" date="2023" name="G3 (Bethesda)">
        <title>A reference genome for the long-term kleptoplast-retaining sea slug Elysia crispata morphotype clarki.</title>
        <authorList>
            <person name="Eastman K.E."/>
            <person name="Pendleton A.L."/>
            <person name="Shaikh M.A."/>
            <person name="Suttiyut T."/>
            <person name="Ogas R."/>
            <person name="Tomko P."/>
            <person name="Gavelis G."/>
            <person name="Widhalm J.R."/>
            <person name="Wisecaver J.H."/>
        </authorList>
    </citation>
    <scope>NUCLEOTIDE SEQUENCE</scope>
    <source>
        <strain evidence="2">ECLA1</strain>
    </source>
</reference>
<feature type="compositionally biased region" description="Basic and acidic residues" evidence="1">
    <location>
        <begin position="132"/>
        <end position="143"/>
    </location>
</feature>
<evidence type="ECO:0000313" key="2">
    <source>
        <dbReference type="EMBL" id="KAK3725589.1"/>
    </source>
</evidence>
<evidence type="ECO:0000256" key="1">
    <source>
        <dbReference type="SAM" id="MobiDB-lite"/>
    </source>
</evidence>
<feature type="region of interest" description="Disordered" evidence="1">
    <location>
        <begin position="62"/>
        <end position="143"/>
    </location>
</feature>
<gene>
    <name evidence="2" type="ORF">RRG08_043007</name>
</gene>
<dbReference type="EMBL" id="JAWDGP010007329">
    <property type="protein sequence ID" value="KAK3725589.1"/>
    <property type="molecule type" value="Genomic_DNA"/>
</dbReference>
<dbReference type="AlphaFoldDB" id="A0AAE1CP27"/>
<protein>
    <submittedName>
        <fullName evidence="2">Uncharacterized protein</fullName>
    </submittedName>
</protein>
<keyword evidence="3" id="KW-1185">Reference proteome</keyword>
<dbReference type="Proteomes" id="UP001283361">
    <property type="component" value="Unassembled WGS sequence"/>
</dbReference>
<feature type="compositionally biased region" description="Acidic residues" evidence="1">
    <location>
        <begin position="117"/>
        <end position="131"/>
    </location>
</feature>
<accession>A0AAE1CP27</accession>
<evidence type="ECO:0000313" key="3">
    <source>
        <dbReference type="Proteomes" id="UP001283361"/>
    </source>
</evidence>
<sequence>MSELPNQKQNILAGFRKCGIFPFDPQPVMNCLPKTTAEEAEKLEATSSSISEVFMDQLRHLRYGDESTPSRKPKKRKVEVVPGRSVGDPSASSQECPAGLSHEDSGKATADNSNNDMVDDTDSSDSDIEESQQERIERNFFET</sequence>
<proteinExistence type="predicted"/>